<keyword evidence="8 9" id="KW-0472">Membrane</keyword>
<dbReference type="PANTHER" id="PTHR34308">
    <property type="entry name" value="COBALAMIN BIOSYNTHESIS PROTEIN CBIB"/>
    <property type="match status" value="1"/>
</dbReference>
<dbReference type="PANTHER" id="PTHR34308:SF1">
    <property type="entry name" value="COBALAMIN BIOSYNTHESIS PROTEIN CBIB"/>
    <property type="match status" value="1"/>
</dbReference>
<feature type="transmembrane region" description="Helical" evidence="9">
    <location>
        <begin position="59"/>
        <end position="79"/>
    </location>
</feature>
<reference evidence="11 12" key="3">
    <citation type="journal article" date="2018" name="FEMS Microbiol. Ecol.">
        <title>Co-invading symbiotic mutualists of Medicago polymorpha retain high ancestral diversity and contain diverse accessory genomes.</title>
        <authorList>
            <person name="Porter S.S."/>
            <person name="Faber-Hammond J.J."/>
            <person name="Friesen M.L."/>
        </authorList>
    </citation>
    <scope>NUCLEOTIDE SEQUENCE [LARGE SCALE GENOMIC DNA]</scope>
    <source>
        <strain evidence="11 12">Str16</strain>
    </source>
</reference>
<keyword evidence="5 9" id="KW-0169">Cobalamin biosynthesis</keyword>
<evidence type="ECO:0000256" key="3">
    <source>
        <dbReference type="ARBA" id="ARBA00006263"/>
    </source>
</evidence>
<evidence type="ECO:0000256" key="7">
    <source>
        <dbReference type="ARBA" id="ARBA00022989"/>
    </source>
</evidence>
<dbReference type="UniPathway" id="UPA00148"/>
<comment type="function">
    <text evidence="9">Converts cobyric acid to cobinamide by the addition of aminopropanol on the F carboxylic group.</text>
</comment>
<evidence type="ECO:0000256" key="8">
    <source>
        <dbReference type="ARBA" id="ARBA00023136"/>
    </source>
</evidence>
<evidence type="ECO:0000256" key="2">
    <source>
        <dbReference type="ARBA" id="ARBA00004953"/>
    </source>
</evidence>
<comment type="caution">
    <text evidence="10">The sequence shown here is derived from an EMBL/GenBank/DDBJ whole genome shotgun (WGS) entry which is preliminary data.</text>
</comment>
<dbReference type="RefSeq" id="WP_018012414.1">
    <property type="nucleotide sequence ID" value="NZ_ATYC01000022.1"/>
</dbReference>
<comment type="caution">
    <text evidence="9">Lacks conserved residue(s) required for the propagation of feature annotation.</text>
</comment>
<dbReference type="Pfam" id="PF03186">
    <property type="entry name" value="CobD_Cbib"/>
    <property type="match status" value="1"/>
</dbReference>
<evidence type="ECO:0000256" key="9">
    <source>
        <dbReference type="HAMAP-Rule" id="MF_00024"/>
    </source>
</evidence>
<dbReference type="GO" id="GO:0015420">
    <property type="term" value="F:ABC-type vitamin B12 transporter activity"/>
    <property type="evidence" value="ECO:0007669"/>
    <property type="project" value="UniProtKB-UniRule"/>
</dbReference>
<reference evidence="11" key="2">
    <citation type="submission" date="2017-04" db="EMBL/GenBank/DDBJ databases">
        <authorList>
            <person name="Porter S."/>
            <person name="Friesen M.L."/>
            <person name="Faber-Hammond J."/>
        </authorList>
    </citation>
    <scope>NUCLEOTIDE SEQUENCE</scope>
    <source>
        <strain evidence="11">Str16</strain>
    </source>
</reference>
<dbReference type="EMBL" id="NBUC01000055">
    <property type="protein sequence ID" value="PLU06035.1"/>
    <property type="molecule type" value="Genomic_DNA"/>
</dbReference>
<evidence type="ECO:0000313" key="11">
    <source>
        <dbReference type="EMBL" id="PLU06035.1"/>
    </source>
</evidence>
<evidence type="ECO:0000313" key="10">
    <source>
        <dbReference type="EMBL" id="MQW69667.1"/>
    </source>
</evidence>
<evidence type="ECO:0000313" key="12">
    <source>
        <dbReference type="Proteomes" id="UP001190825"/>
    </source>
</evidence>
<comment type="pathway">
    <text evidence="2 9">Cofactor biosynthesis; adenosylcobalamin biosynthesis.</text>
</comment>
<evidence type="ECO:0000256" key="5">
    <source>
        <dbReference type="ARBA" id="ARBA00022573"/>
    </source>
</evidence>
<dbReference type="GO" id="GO:0005886">
    <property type="term" value="C:plasma membrane"/>
    <property type="evidence" value="ECO:0007669"/>
    <property type="project" value="UniProtKB-SubCell"/>
</dbReference>
<dbReference type="AlphaFoldDB" id="A0A6G1WJ53"/>
<keyword evidence="4 9" id="KW-1003">Cell membrane</keyword>
<dbReference type="GO" id="GO:0009236">
    <property type="term" value="P:cobalamin biosynthetic process"/>
    <property type="evidence" value="ECO:0007669"/>
    <property type="project" value="UniProtKB-UniRule"/>
</dbReference>
<sequence length="327" mass="34519">MSSEILLLLVMALLLDRLIGDPDWLWSRITHPVVFFGQAIGFVEKALNTGEVANTWLKVRGAVGILMLLAAAIGSGIVLARLFDVLGALGSLLEVVTVAIFLAQKSLADHVSRVAVGLRRGGVSGGRKEVSMIVGRDPSTLDEPGICRAAIESLAENFSDGVVAPAFWYAIAGLPGLLAYKMLNTADSMIGHRSPKYLRFGWASARLDDLANLPAARLSALLIAAGAYFKCGEEEAKNAIRVARRDHGFHRSPNSGWPEAAMAGAIGIQLAGPRVYGGVKVDEPMMNAAGRAAAAIEDIDAAVTVFYAACLVMTSAFAFGFLLLAAL</sequence>
<dbReference type="Proteomes" id="UP001190825">
    <property type="component" value="Unassembled WGS sequence"/>
</dbReference>
<dbReference type="HAMAP" id="MF_00024">
    <property type="entry name" value="CobD_CbiB"/>
    <property type="match status" value="1"/>
</dbReference>
<evidence type="ECO:0000256" key="1">
    <source>
        <dbReference type="ARBA" id="ARBA00004651"/>
    </source>
</evidence>
<keyword evidence="7 9" id="KW-1133">Transmembrane helix</keyword>
<organism evidence="10">
    <name type="scientific">Sinorhizobium medicae</name>
    <dbReference type="NCBI Taxonomy" id="110321"/>
    <lineage>
        <taxon>Bacteria</taxon>
        <taxon>Pseudomonadati</taxon>
        <taxon>Pseudomonadota</taxon>
        <taxon>Alphaproteobacteria</taxon>
        <taxon>Hyphomicrobiales</taxon>
        <taxon>Rhizobiaceae</taxon>
        <taxon>Sinorhizobium/Ensifer group</taxon>
        <taxon>Sinorhizobium</taxon>
    </lineage>
</organism>
<dbReference type="InterPro" id="IPR004485">
    <property type="entry name" value="Cobalamin_biosynth_CobD/CbiB"/>
</dbReference>
<evidence type="ECO:0000256" key="4">
    <source>
        <dbReference type="ARBA" id="ARBA00022475"/>
    </source>
</evidence>
<dbReference type="GeneID" id="61613562"/>
<dbReference type="NCBIfam" id="TIGR00380">
    <property type="entry name" value="cobal_cbiB"/>
    <property type="match status" value="1"/>
</dbReference>
<keyword evidence="6 9" id="KW-0812">Transmembrane</keyword>
<dbReference type="EMBL" id="WISB01000074">
    <property type="protein sequence ID" value="MQW69667.1"/>
    <property type="molecule type" value="Genomic_DNA"/>
</dbReference>
<protein>
    <recommendedName>
        <fullName evidence="9">Cobalamin biosynthesis protein CobD</fullName>
    </recommendedName>
</protein>
<keyword evidence="12" id="KW-1185">Reference proteome</keyword>
<comment type="subcellular location">
    <subcellularLocation>
        <location evidence="1 9">Cell membrane</location>
        <topology evidence="1 9">Multi-pass membrane protein</topology>
    </subcellularLocation>
</comment>
<name>A0A6G1WJ53_9HYPH</name>
<comment type="similarity">
    <text evidence="3 9">Belongs to the CobD/CbiB family.</text>
</comment>
<reference evidence="10" key="1">
    <citation type="journal article" date="2013" name="Genome Biol.">
        <title>Comparative genomics of the core and accessory genomes of 48 Sinorhizobium strains comprising five genospecies.</title>
        <authorList>
            <person name="Sugawara M."/>
            <person name="Epstein B."/>
            <person name="Badgley B.D."/>
            <person name="Unno T."/>
            <person name="Xu L."/>
            <person name="Reese J."/>
            <person name="Gyaneshwar P."/>
            <person name="Denny R."/>
            <person name="Mudge J."/>
            <person name="Bharti A.K."/>
            <person name="Farmer A.D."/>
            <person name="May G.D."/>
            <person name="Woodward J.E."/>
            <person name="Medigue C."/>
            <person name="Vallenet D."/>
            <person name="Lajus A."/>
            <person name="Rouy Z."/>
            <person name="Martinez-Vaz B."/>
            <person name="Tiffin P."/>
            <person name="Young N.D."/>
            <person name="Sadowsky M.J."/>
        </authorList>
    </citation>
    <scope>NUCLEOTIDE SEQUENCE</scope>
    <source>
        <strain evidence="10">M1</strain>
    </source>
</reference>
<evidence type="ECO:0000256" key="6">
    <source>
        <dbReference type="ARBA" id="ARBA00022692"/>
    </source>
</evidence>
<proteinExistence type="inferred from homology"/>
<accession>A0A6G1WJ53</accession>
<feature type="transmembrane region" description="Helical" evidence="9">
    <location>
        <begin position="305"/>
        <end position="326"/>
    </location>
</feature>
<gene>
    <name evidence="9" type="primary">cobD</name>
    <name evidence="11" type="ORF">BMJ33_07175</name>
    <name evidence="10" type="ORF">GHJ91_10995</name>
</gene>
<dbReference type="GO" id="GO:0048472">
    <property type="term" value="F:threonine-phosphate decarboxylase activity"/>
    <property type="evidence" value="ECO:0007669"/>
    <property type="project" value="InterPro"/>
</dbReference>